<feature type="region of interest" description="Disordered" evidence="2">
    <location>
        <begin position="180"/>
        <end position="206"/>
    </location>
</feature>
<organism evidence="3 4">
    <name type="scientific">Mycena albidolilacea</name>
    <dbReference type="NCBI Taxonomy" id="1033008"/>
    <lineage>
        <taxon>Eukaryota</taxon>
        <taxon>Fungi</taxon>
        <taxon>Dikarya</taxon>
        <taxon>Basidiomycota</taxon>
        <taxon>Agaricomycotina</taxon>
        <taxon>Agaricomycetes</taxon>
        <taxon>Agaricomycetidae</taxon>
        <taxon>Agaricales</taxon>
        <taxon>Marasmiineae</taxon>
        <taxon>Mycenaceae</taxon>
        <taxon>Mycena</taxon>
    </lineage>
</organism>
<feature type="coiled-coil region" evidence="1">
    <location>
        <begin position="306"/>
        <end position="335"/>
    </location>
</feature>
<evidence type="ECO:0000313" key="3">
    <source>
        <dbReference type="EMBL" id="KAJ7321251.1"/>
    </source>
</evidence>
<protein>
    <submittedName>
        <fullName evidence="3">Uncharacterized protein</fullName>
    </submittedName>
</protein>
<sequence length="412" mass="45358">MTTKAIRAAAITKAEGEEAPDEKPAKKKHSCPPENKAAPELSTPAPSSEPKPAEEDVDYEEGIKLTWKLIMAIEEGNKIRASLFLPVGANKLSSGKKKSEYQYQLAKILFTVHLKFKEAFAQATTVKEKKPWYLKIKHHIDTTSSLIKKARAHAAKDLIKKDSPWFFHAILGWGVSQPGAHRPWERQDRDTDDSSSLAPDDTADLPGQLTCSLSATVINLDDGSDSNLPLAPILKQPFAINSSKSLDTKPPLKKTHLQLAISRPAEGKTAITKPVTVKDKFGAAVLAEEETAQECLRHKQAKNTGHKEVQLEKLRLQAEAKLEKNKAQLEILQMKMVQEHKYHLAQLHTGPSQPQAGPSWHSGAYTGHSQSQFREYTSLGSGGGSLGFDFSSDALDSFDLWFGYSYGDSSVE</sequence>
<dbReference type="AlphaFoldDB" id="A0AAD7EH43"/>
<evidence type="ECO:0000313" key="4">
    <source>
        <dbReference type="Proteomes" id="UP001218218"/>
    </source>
</evidence>
<accession>A0AAD7EH43</accession>
<feature type="compositionally biased region" description="Low complexity" evidence="2">
    <location>
        <begin position="1"/>
        <end position="13"/>
    </location>
</feature>
<evidence type="ECO:0000256" key="1">
    <source>
        <dbReference type="SAM" id="Coils"/>
    </source>
</evidence>
<keyword evidence="4" id="KW-1185">Reference proteome</keyword>
<name>A0AAD7EH43_9AGAR</name>
<reference evidence="3" key="1">
    <citation type="submission" date="2023-03" db="EMBL/GenBank/DDBJ databases">
        <title>Massive genome expansion in bonnet fungi (Mycena s.s.) driven by repeated elements and novel gene families across ecological guilds.</title>
        <authorList>
            <consortium name="Lawrence Berkeley National Laboratory"/>
            <person name="Harder C.B."/>
            <person name="Miyauchi S."/>
            <person name="Viragh M."/>
            <person name="Kuo A."/>
            <person name="Thoen E."/>
            <person name="Andreopoulos B."/>
            <person name="Lu D."/>
            <person name="Skrede I."/>
            <person name="Drula E."/>
            <person name="Henrissat B."/>
            <person name="Morin E."/>
            <person name="Kohler A."/>
            <person name="Barry K."/>
            <person name="LaButti K."/>
            <person name="Morin E."/>
            <person name="Salamov A."/>
            <person name="Lipzen A."/>
            <person name="Mereny Z."/>
            <person name="Hegedus B."/>
            <person name="Baldrian P."/>
            <person name="Stursova M."/>
            <person name="Weitz H."/>
            <person name="Taylor A."/>
            <person name="Grigoriev I.V."/>
            <person name="Nagy L.G."/>
            <person name="Martin F."/>
            <person name="Kauserud H."/>
        </authorList>
    </citation>
    <scope>NUCLEOTIDE SEQUENCE</scope>
    <source>
        <strain evidence="3">CBHHK002</strain>
    </source>
</reference>
<feature type="region of interest" description="Disordered" evidence="2">
    <location>
        <begin position="1"/>
        <end position="57"/>
    </location>
</feature>
<comment type="caution">
    <text evidence="3">The sequence shown here is derived from an EMBL/GenBank/DDBJ whole genome shotgun (WGS) entry which is preliminary data.</text>
</comment>
<dbReference type="Proteomes" id="UP001218218">
    <property type="component" value="Unassembled WGS sequence"/>
</dbReference>
<keyword evidence="1" id="KW-0175">Coiled coil</keyword>
<dbReference type="EMBL" id="JARIHO010000051">
    <property type="protein sequence ID" value="KAJ7321251.1"/>
    <property type="molecule type" value="Genomic_DNA"/>
</dbReference>
<gene>
    <name evidence="3" type="ORF">DFH08DRAFT_818616</name>
</gene>
<evidence type="ECO:0000256" key="2">
    <source>
        <dbReference type="SAM" id="MobiDB-lite"/>
    </source>
</evidence>
<proteinExistence type="predicted"/>